<keyword evidence="16" id="KW-1185">Reference proteome</keyword>
<evidence type="ECO:0000256" key="12">
    <source>
        <dbReference type="RuleBase" id="RU000498"/>
    </source>
</evidence>
<organism evidence="15 16">
    <name type="scientific">Arxiozyma heterogenica</name>
    <dbReference type="NCBI Taxonomy" id="278026"/>
    <lineage>
        <taxon>Eukaryota</taxon>
        <taxon>Fungi</taxon>
        <taxon>Dikarya</taxon>
        <taxon>Ascomycota</taxon>
        <taxon>Saccharomycotina</taxon>
        <taxon>Saccharomycetes</taxon>
        <taxon>Saccharomycetales</taxon>
        <taxon>Saccharomycetaceae</taxon>
        <taxon>Arxiozyma</taxon>
    </lineage>
</organism>
<dbReference type="Gene3D" id="2.40.180.10">
    <property type="entry name" value="Catalase core domain"/>
    <property type="match status" value="1"/>
</dbReference>
<keyword evidence="8 12" id="KW-0376">Hydrogen peroxide</keyword>
<keyword evidence="5 11" id="KW-0479">Metal-binding</keyword>
<dbReference type="Pfam" id="PF00199">
    <property type="entry name" value="Catalase"/>
    <property type="match status" value="1"/>
</dbReference>
<dbReference type="AlphaFoldDB" id="A0AAN7W4M4"/>
<evidence type="ECO:0000256" key="11">
    <source>
        <dbReference type="PIRSR" id="PIRSR038928-2"/>
    </source>
</evidence>
<dbReference type="InterPro" id="IPR010582">
    <property type="entry name" value="Catalase_immune_responsive"/>
</dbReference>
<keyword evidence="3 12" id="KW-0575">Peroxidase</keyword>
<evidence type="ECO:0000256" key="3">
    <source>
        <dbReference type="ARBA" id="ARBA00022559"/>
    </source>
</evidence>
<comment type="caution">
    <text evidence="15">The sequence shown here is derived from an EMBL/GenBank/DDBJ whole genome shotgun (WGS) entry which is preliminary data.</text>
</comment>
<dbReference type="SMART" id="SM01060">
    <property type="entry name" value="Catalase"/>
    <property type="match status" value="1"/>
</dbReference>
<dbReference type="PANTHER" id="PTHR11465">
    <property type="entry name" value="CATALASE"/>
    <property type="match status" value="1"/>
</dbReference>
<feature type="active site" evidence="10">
    <location>
        <position position="153"/>
    </location>
</feature>
<dbReference type="GO" id="GO:0020037">
    <property type="term" value="F:heme binding"/>
    <property type="evidence" value="ECO:0007669"/>
    <property type="project" value="InterPro"/>
</dbReference>
<evidence type="ECO:0000256" key="9">
    <source>
        <dbReference type="ARBA" id="ARBA00044729"/>
    </source>
</evidence>
<evidence type="ECO:0000256" key="10">
    <source>
        <dbReference type="PIRSR" id="PIRSR038928-1"/>
    </source>
</evidence>
<dbReference type="GO" id="GO:0042744">
    <property type="term" value="P:hydrogen peroxide catabolic process"/>
    <property type="evidence" value="ECO:0007669"/>
    <property type="project" value="UniProtKB-KW"/>
</dbReference>
<dbReference type="SUPFAM" id="SSF56634">
    <property type="entry name" value="Heme-dependent catalase-like"/>
    <property type="match status" value="1"/>
</dbReference>
<feature type="domain" description="Catalase core" evidence="14">
    <location>
        <begin position="33"/>
        <end position="401"/>
    </location>
</feature>
<evidence type="ECO:0000256" key="6">
    <source>
        <dbReference type="ARBA" id="ARBA00023002"/>
    </source>
</evidence>
<dbReference type="PROSITE" id="PS51402">
    <property type="entry name" value="CATALASE_3"/>
    <property type="match status" value="1"/>
</dbReference>
<dbReference type="EMBL" id="JAWIZZ010000038">
    <property type="protein sequence ID" value="KAK5781114.1"/>
    <property type="molecule type" value="Genomic_DNA"/>
</dbReference>
<keyword evidence="6 12" id="KW-0560">Oxidoreductase</keyword>
<comment type="catalytic activity">
    <reaction evidence="12">
        <text>2 H2O2 = O2 + 2 H2O</text>
        <dbReference type="Rhea" id="RHEA:20309"/>
        <dbReference type="ChEBI" id="CHEBI:15377"/>
        <dbReference type="ChEBI" id="CHEBI:15379"/>
        <dbReference type="ChEBI" id="CHEBI:16240"/>
        <dbReference type="EC" id="1.11.1.6"/>
    </reaction>
</comment>
<evidence type="ECO:0000256" key="8">
    <source>
        <dbReference type="ARBA" id="ARBA00023324"/>
    </source>
</evidence>
<evidence type="ECO:0000313" key="16">
    <source>
        <dbReference type="Proteomes" id="UP001306508"/>
    </source>
</evidence>
<dbReference type="EC" id="1.11.1.6" evidence="12"/>
<reference evidence="16" key="1">
    <citation type="submission" date="2023-07" db="EMBL/GenBank/DDBJ databases">
        <title>A draft genome of Kazachstania heterogenica Y-27499.</title>
        <authorList>
            <person name="Donic C."/>
            <person name="Kralova J.S."/>
            <person name="Fidel L."/>
            <person name="Ben-Dor S."/>
            <person name="Jung S."/>
        </authorList>
    </citation>
    <scope>NUCLEOTIDE SEQUENCE [LARGE SCALE GENOMIC DNA]</scope>
    <source>
        <strain evidence="16">Y27499</strain>
    </source>
</reference>
<dbReference type="InterPro" id="IPR002226">
    <property type="entry name" value="Catalase_haem_BS"/>
</dbReference>
<dbReference type="Pfam" id="PF06628">
    <property type="entry name" value="Catalase-rel"/>
    <property type="match status" value="1"/>
</dbReference>
<evidence type="ECO:0000256" key="7">
    <source>
        <dbReference type="ARBA" id="ARBA00023004"/>
    </source>
</evidence>
<dbReference type="FunFam" id="2.40.180.10:FF:000001">
    <property type="entry name" value="Catalase"/>
    <property type="match status" value="1"/>
</dbReference>
<comment type="similarity">
    <text evidence="2 12">Belongs to the catalase family.</text>
</comment>
<dbReference type="InterPro" id="IPR018028">
    <property type="entry name" value="Catalase"/>
</dbReference>
<dbReference type="InterPro" id="IPR024711">
    <property type="entry name" value="Catalase_clade1/3"/>
</dbReference>
<feature type="binding site" description="axial binding residue" evidence="11">
    <location>
        <position position="345"/>
    </location>
    <ligand>
        <name>heme</name>
        <dbReference type="ChEBI" id="CHEBI:30413"/>
    </ligand>
    <ligandPart>
        <name>Fe</name>
        <dbReference type="ChEBI" id="CHEBI:18248"/>
    </ligandPart>
</feature>
<evidence type="ECO:0000259" key="14">
    <source>
        <dbReference type="SMART" id="SM01060"/>
    </source>
</evidence>
<dbReference type="InterPro" id="IPR024708">
    <property type="entry name" value="Catalase_AS"/>
</dbReference>
<dbReference type="GO" id="GO:0046872">
    <property type="term" value="F:metal ion binding"/>
    <property type="evidence" value="ECO:0007669"/>
    <property type="project" value="UniProtKB-KW"/>
</dbReference>
<dbReference type="InterPro" id="IPR020835">
    <property type="entry name" value="Catalase_sf"/>
</dbReference>
<dbReference type="PROSITE" id="PS00438">
    <property type="entry name" value="CATALASE_2"/>
    <property type="match status" value="1"/>
</dbReference>
<feature type="active site" evidence="10">
    <location>
        <position position="80"/>
    </location>
</feature>
<evidence type="ECO:0000256" key="1">
    <source>
        <dbReference type="ARBA" id="ARBA00001971"/>
    </source>
</evidence>
<proteinExistence type="inferred from homology"/>
<dbReference type="GO" id="GO:0042542">
    <property type="term" value="P:response to hydrogen peroxide"/>
    <property type="evidence" value="ECO:0007669"/>
    <property type="project" value="TreeGrafter"/>
</dbReference>
<name>A0AAN7W4M4_9SACH</name>
<dbReference type="GO" id="GO:0005739">
    <property type="term" value="C:mitochondrion"/>
    <property type="evidence" value="ECO:0007669"/>
    <property type="project" value="TreeGrafter"/>
</dbReference>
<dbReference type="PIRSF" id="PIRSF038928">
    <property type="entry name" value="Catalase_clade1-3"/>
    <property type="match status" value="1"/>
</dbReference>
<dbReference type="Proteomes" id="UP001306508">
    <property type="component" value="Unassembled WGS sequence"/>
</dbReference>
<comment type="cofactor">
    <cofactor evidence="1 11">
        <name>heme</name>
        <dbReference type="ChEBI" id="CHEBI:30413"/>
    </cofactor>
</comment>
<dbReference type="PANTHER" id="PTHR11465:SF9">
    <property type="entry name" value="CATALASE"/>
    <property type="match status" value="1"/>
</dbReference>
<evidence type="ECO:0000256" key="13">
    <source>
        <dbReference type="RuleBase" id="RU004142"/>
    </source>
</evidence>
<evidence type="ECO:0000313" key="15">
    <source>
        <dbReference type="EMBL" id="KAK5781114.1"/>
    </source>
</evidence>
<keyword evidence="4 11" id="KW-0349">Heme</keyword>
<evidence type="ECO:0000256" key="5">
    <source>
        <dbReference type="ARBA" id="ARBA00022723"/>
    </source>
</evidence>
<sequence length="498" mass="56600">MSQENNPKNFSNTHQCPFMANATNISSQQLSVTSANGAPINEPFATQRIGQHGPLLLQDSNLIESLAHFNRERIPERNPHAHGSGAFGYFEVTDDITDICGSEMFDTIGKKTPCLTRFSTVAGERGSADTVRDPRGFSTKFYTKEGNLDWVYNNTPIFFIRDPSKFPAFIHTQKRNPRTNLKDPNAVWDFFTIPENQVAIHQIIQLFSDRGTPRQWHYVQVHLKTDQGIQTMTNEEAVKLAGENPDYIQQDLYESIEKGDYPSWTVYIQTMTEKQAQKLPFSVFDLTKVWPHSQFPLRRVGKLVLNKNPDNYFAQIEQAAFAPSNTVPYQEPSADPVLQGRLFAYADAHRYRLGPNYNQIPVNCPVAANFHNPLIRDGPMNVNGNFGSEPNYYASNVKYNFIQPNRPIQQHQEVWNGPALPYHWTTTTDDSDFVQATALYHVLGKQPDNQQQHLAHNISVSLCGARPELRNRAYAMFERVHPDLAKAVKEETESLAKD</sequence>
<protein>
    <recommendedName>
        <fullName evidence="12">Catalase</fullName>
        <ecNumber evidence="12">1.11.1.6</ecNumber>
    </recommendedName>
</protein>
<dbReference type="InterPro" id="IPR011614">
    <property type="entry name" value="Catalase_core"/>
</dbReference>
<comment type="function">
    <text evidence="9 13">Catalyzes the degradation of hydrogen peroxide (H(2)O(2)) generated by peroxisomal oxidases to water and oxygen, thereby protecting cells from the toxic effects of hydrogen peroxide.</text>
</comment>
<dbReference type="CDD" id="cd08157">
    <property type="entry name" value="catalase_fungal"/>
    <property type="match status" value="1"/>
</dbReference>
<evidence type="ECO:0000256" key="2">
    <source>
        <dbReference type="ARBA" id="ARBA00005329"/>
    </source>
</evidence>
<dbReference type="GO" id="GO:0004096">
    <property type="term" value="F:catalase activity"/>
    <property type="evidence" value="ECO:0007669"/>
    <property type="project" value="UniProtKB-EC"/>
</dbReference>
<dbReference type="PROSITE" id="PS00437">
    <property type="entry name" value="CATALASE_1"/>
    <property type="match status" value="1"/>
</dbReference>
<dbReference type="PRINTS" id="PR00067">
    <property type="entry name" value="CATALASE"/>
</dbReference>
<accession>A0AAN7W4M4</accession>
<evidence type="ECO:0000256" key="4">
    <source>
        <dbReference type="ARBA" id="ARBA00022617"/>
    </source>
</evidence>
<dbReference type="GO" id="GO:0005777">
    <property type="term" value="C:peroxisome"/>
    <property type="evidence" value="ECO:0007669"/>
    <property type="project" value="TreeGrafter"/>
</dbReference>
<gene>
    <name evidence="15" type="ORF">RI543_001505</name>
</gene>
<keyword evidence="7 11" id="KW-0408">Iron</keyword>